<organism evidence="1 2">
    <name type="scientific">Citrobacter braakii</name>
    <dbReference type="NCBI Taxonomy" id="57706"/>
    <lineage>
        <taxon>Bacteria</taxon>
        <taxon>Pseudomonadati</taxon>
        <taxon>Pseudomonadota</taxon>
        <taxon>Gammaproteobacteria</taxon>
        <taxon>Enterobacterales</taxon>
        <taxon>Enterobacteriaceae</taxon>
        <taxon>Citrobacter</taxon>
        <taxon>Citrobacter freundii complex</taxon>
    </lineage>
</organism>
<name>A0AAD1P544_CITBR</name>
<sequence>MFQNISKTPSDLILSKLCQRFVKTKKNGFSFKNKGFIDLSKCHSVKKKREKKVIFFLKNI</sequence>
<dbReference type="EMBL" id="AP026389">
    <property type="protein sequence ID" value="BDO00406.1"/>
    <property type="molecule type" value="Genomic_DNA"/>
</dbReference>
<keyword evidence="1" id="KW-0614">Plasmid</keyword>
<accession>A0AAD1P544</accession>
<gene>
    <name evidence="1" type="ORF">KAM621c_55100</name>
</gene>
<dbReference type="AlphaFoldDB" id="A0AAD1P544"/>
<evidence type="ECO:0000313" key="1">
    <source>
        <dbReference type="EMBL" id="BDO00406.1"/>
    </source>
</evidence>
<dbReference type="Proteomes" id="UP001058317">
    <property type="component" value="Plasmid pKAM621_7"/>
</dbReference>
<reference evidence="1" key="1">
    <citation type="submission" date="2022-07" db="EMBL/GenBank/DDBJ databases">
        <title>Complete genome sequence of carbapenem-resistant Citrobacter spp. in Japan.</title>
        <authorList>
            <person name="Maehana S."/>
            <person name="Suzuki M."/>
            <person name="Kitasato H."/>
        </authorList>
    </citation>
    <scope>NUCLEOTIDE SEQUENCE</scope>
    <source>
        <strain evidence="1">KAM621</strain>
        <plasmid evidence="1">pKAM621_7</plasmid>
    </source>
</reference>
<evidence type="ECO:0000313" key="2">
    <source>
        <dbReference type="Proteomes" id="UP001058317"/>
    </source>
</evidence>
<protein>
    <submittedName>
        <fullName evidence="1">Uncharacterized protein</fullName>
    </submittedName>
</protein>
<geneLocation type="plasmid" evidence="1 2">
    <name>pKAM621_7</name>
</geneLocation>
<proteinExistence type="predicted"/>